<evidence type="ECO:0000313" key="2">
    <source>
        <dbReference type="Proteomes" id="UP001486888"/>
    </source>
</evidence>
<protein>
    <submittedName>
        <fullName evidence="1">Glycosyltransferase</fullName>
        <ecNumber evidence="1">2.4.-.-</ecNumber>
    </submittedName>
</protein>
<dbReference type="Proteomes" id="UP001486888">
    <property type="component" value="Chromosome"/>
</dbReference>
<dbReference type="KEGG" id="gey:QMQ05_06950"/>
<gene>
    <name evidence="1" type="ORF">QMQ05_06950</name>
</gene>
<dbReference type="Gene3D" id="3.40.50.2000">
    <property type="entry name" value="Glycogen Phosphorylase B"/>
    <property type="match status" value="1"/>
</dbReference>
<dbReference type="GO" id="GO:0016757">
    <property type="term" value="F:glycosyltransferase activity"/>
    <property type="evidence" value="ECO:0007669"/>
    <property type="project" value="UniProtKB-KW"/>
</dbReference>
<proteinExistence type="predicted"/>
<dbReference type="EC" id="2.4.-.-" evidence="1"/>
<accession>A0AAU6WJ29</accession>
<dbReference type="RefSeq" id="WP_345474129.1">
    <property type="nucleotide sequence ID" value="NZ_CP125942.1"/>
</dbReference>
<dbReference type="SUPFAM" id="SSF53756">
    <property type="entry name" value="UDP-Glycosyltransferase/glycogen phosphorylase"/>
    <property type="match status" value="1"/>
</dbReference>
<evidence type="ECO:0000313" key="1">
    <source>
        <dbReference type="EMBL" id="XAO47251.1"/>
    </source>
</evidence>
<name>A0AAU6WJ29_9MICC</name>
<keyword evidence="2" id="KW-1185">Reference proteome</keyword>
<dbReference type="EMBL" id="CP125942">
    <property type="protein sequence ID" value="XAO47251.1"/>
    <property type="molecule type" value="Genomic_DNA"/>
</dbReference>
<dbReference type="PANTHER" id="PTHR12526">
    <property type="entry name" value="GLYCOSYLTRANSFERASE"/>
    <property type="match status" value="1"/>
</dbReference>
<reference evidence="1 2" key="1">
    <citation type="submission" date="2023-05" db="EMBL/GenBank/DDBJ databases">
        <title>Glutamicibacter sp. B1, complete genome.</title>
        <authorList>
            <person name="Long Y.H."/>
            <person name="Fang T."/>
            <person name="Li X.Y."/>
        </authorList>
    </citation>
    <scope>NUCLEOTIDE SEQUENCE [LARGE SCALE GENOMIC DNA]</scope>
    <source>
        <strain evidence="1 2">B1</strain>
    </source>
</reference>
<dbReference type="Pfam" id="PF13692">
    <property type="entry name" value="Glyco_trans_1_4"/>
    <property type="match status" value="1"/>
</dbReference>
<dbReference type="AlphaFoldDB" id="A0AAU6WJ29"/>
<sequence>MKSNLLGYKSTSFSPMEDAFRTMRSSGLDTEEQHLLFYTPVARVNPYQDLIYRSFPDAGFSVAPVLTPSTINQLMNFPVATKTKSIHLHWNSWMTQGSENEAAARSRGLGAVGRVARLRDQGFNVIWSVHNVFPHDAEYVDVELEIQQKISDVSTIIHTMSTASLNDLKEYTSIDPEKILVSPHPSYVGSYPNYISKTEARSRLGIDGDEIVLVMFGAIKAYKGLLKSLDAFDQLRRMRPNSRFRLIVAGKADDSPESQEFVQRALSHPFVLIENQTIPNDRVQIYLNAADLGLANYTRSLNSGAVLLYGSFGLPTVVADTGTFRCELDPTSTIFVQGNSTEEFADSISEGVKLAASKEASRSLKEWHQTLDSAIVSRKFADDLIARLK</sequence>
<keyword evidence="1" id="KW-0328">Glycosyltransferase</keyword>
<keyword evidence="1" id="KW-0808">Transferase</keyword>
<organism evidence="1 2">
    <name type="scientific">Glutamicibacter ectropisis</name>
    <dbReference type="NCBI Taxonomy" id="3046593"/>
    <lineage>
        <taxon>Bacteria</taxon>
        <taxon>Bacillati</taxon>
        <taxon>Actinomycetota</taxon>
        <taxon>Actinomycetes</taxon>
        <taxon>Micrococcales</taxon>
        <taxon>Micrococcaceae</taxon>
        <taxon>Glutamicibacter</taxon>
    </lineage>
</organism>